<dbReference type="GO" id="GO:0005846">
    <property type="term" value="C:nuclear cap binding complex"/>
    <property type="evidence" value="ECO:0007669"/>
    <property type="project" value="InterPro"/>
</dbReference>
<dbReference type="InterPro" id="IPR034148">
    <property type="entry name" value="NCBP2_RRM"/>
</dbReference>
<evidence type="ECO:0000256" key="4">
    <source>
        <dbReference type="ARBA" id="ARBA00022884"/>
    </source>
</evidence>
<feature type="compositionally biased region" description="Basic and acidic residues" evidence="8">
    <location>
        <begin position="373"/>
        <end position="382"/>
    </location>
</feature>
<evidence type="ECO:0000256" key="6">
    <source>
        <dbReference type="ARBA" id="ARBA00023242"/>
    </source>
</evidence>
<dbReference type="Pfam" id="PF00076">
    <property type="entry name" value="RRM_1"/>
    <property type="match status" value="1"/>
</dbReference>
<keyword evidence="4 7" id="KW-0694">RNA-binding</keyword>
<dbReference type="GO" id="GO:0045292">
    <property type="term" value="P:mRNA cis splicing, via spliceosome"/>
    <property type="evidence" value="ECO:0007669"/>
    <property type="project" value="InterPro"/>
</dbReference>
<keyword evidence="11" id="KW-1185">Reference proteome</keyword>
<feature type="domain" description="RRM" evidence="9">
    <location>
        <begin position="48"/>
        <end position="126"/>
    </location>
</feature>
<evidence type="ECO:0000256" key="8">
    <source>
        <dbReference type="SAM" id="MobiDB-lite"/>
    </source>
</evidence>
<feature type="compositionally biased region" description="Low complexity" evidence="8">
    <location>
        <begin position="329"/>
        <end position="339"/>
    </location>
</feature>
<feature type="compositionally biased region" description="Gly residues" evidence="8">
    <location>
        <begin position="158"/>
        <end position="200"/>
    </location>
</feature>
<accession>A0A1E4T6U8</accession>
<proteinExistence type="inferred from homology"/>
<evidence type="ECO:0000256" key="3">
    <source>
        <dbReference type="ARBA" id="ARBA00022664"/>
    </source>
</evidence>
<keyword evidence="6" id="KW-0539">Nucleus</keyword>
<comment type="similarity">
    <text evidence="2">Belongs to the RRM NCBP2 family.</text>
</comment>
<feature type="region of interest" description="Disordered" evidence="8">
    <location>
        <begin position="120"/>
        <end position="401"/>
    </location>
</feature>
<feature type="compositionally biased region" description="Basic and acidic residues" evidence="8">
    <location>
        <begin position="391"/>
        <end position="401"/>
    </location>
</feature>
<dbReference type="PROSITE" id="PS50102">
    <property type="entry name" value="RRM"/>
    <property type="match status" value="1"/>
</dbReference>
<dbReference type="Gene3D" id="3.30.70.330">
    <property type="match status" value="1"/>
</dbReference>
<keyword evidence="3" id="KW-0507">mRNA processing</keyword>
<evidence type="ECO:0000256" key="1">
    <source>
        <dbReference type="ARBA" id="ARBA00004123"/>
    </source>
</evidence>
<dbReference type="GO" id="GO:0005634">
    <property type="term" value="C:nucleus"/>
    <property type="evidence" value="ECO:0007669"/>
    <property type="project" value="UniProtKB-SubCell"/>
</dbReference>
<dbReference type="GO" id="GO:0000339">
    <property type="term" value="F:RNA cap binding"/>
    <property type="evidence" value="ECO:0007669"/>
    <property type="project" value="InterPro"/>
</dbReference>
<dbReference type="SMART" id="SM00360">
    <property type="entry name" value="RRM"/>
    <property type="match status" value="1"/>
</dbReference>
<dbReference type="CDD" id="cd12240">
    <property type="entry name" value="RRM_NCBP2"/>
    <property type="match status" value="1"/>
</dbReference>
<dbReference type="PANTHER" id="PTHR18847">
    <property type="entry name" value="20 KD NUCLEAR CAP BINDING PROTEIN"/>
    <property type="match status" value="1"/>
</dbReference>
<dbReference type="InterPro" id="IPR000504">
    <property type="entry name" value="RRM_dom"/>
</dbReference>
<gene>
    <name evidence="10" type="ORF">CANARDRAFT_26899</name>
</gene>
<name>A0A1E4T6U8_9ASCO</name>
<organism evidence="10 11">
    <name type="scientific">[Candida] arabinofermentans NRRL YB-2248</name>
    <dbReference type="NCBI Taxonomy" id="983967"/>
    <lineage>
        <taxon>Eukaryota</taxon>
        <taxon>Fungi</taxon>
        <taxon>Dikarya</taxon>
        <taxon>Ascomycota</taxon>
        <taxon>Saccharomycotina</taxon>
        <taxon>Pichiomycetes</taxon>
        <taxon>Pichiales</taxon>
        <taxon>Pichiaceae</taxon>
        <taxon>Ogataea</taxon>
        <taxon>Ogataea/Candida clade</taxon>
    </lineage>
</organism>
<evidence type="ECO:0000313" key="11">
    <source>
        <dbReference type="Proteomes" id="UP000094801"/>
    </source>
</evidence>
<evidence type="ECO:0000256" key="2">
    <source>
        <dbReference type="ARBA" id="ARBA00010725"/>
    </source>
</evidence>
<reference evidence="11" key="1">
    <citation type="submission" date="2016-04" db="EMBL/GenBank/DDBJ databases">
        <title>Comparative genomics of biotechnologically important yeasts.</title>
        <authorList>
            <consortium name="DOE Joint Genome Institute"/>
            <person name="Riley R."/>
            <person name="Haridas S."/>
            <person name="Wolfe K.H."/>
            <person name="Lopes M.R."/>
            <person name="Hittinger C.T."/>
            <person name="Goker M."/>
            <person name="Salamov A."/>
            <person name="Wisecaver J."/>
            <person name="Long T.M."/>
            <person name="Aerts A.L."/>
            <person name="Barry K."/>
            <person name="Choi C."/>
            <person name="Clum A."/>
            <person name="Coughlan A.Y."/>
            <person name="Deshpande S."/>
            <person name="Douglass A.P."/>
            <person name="Hanson S.J."/>
            <person name="Klenk H.-P."/>
            <person name="Labutti K."/>
            <person name="Lapidus A."/>
            <person name="Lindquist E."/>
            <person name="Lipzen A."/>
            <person name="Meier-Kolthoff J.P."/>
            <person name="Ohm R.A."/>
            <person name="Otillar R.P."/>
            <person name="Pangilinan J."/>
            <person name="Peng Y."/>
            <person name="Rokas A."/>
            <person name="Rosa C.A."/>
            <person name="Scheuner C."/>
            <person name="Sibirny A.A."/>
            <person name="Slot J.C."/>
            <person name="Stielow J.B."/>
            <person name="Sun H."/>
            <person name="Kurtzman C.P."/>
            <person name="Blackwell M."/>
            <person name="Grigoriev I.V."/>
            <person name="Jeffries T.W."/>
        </authorList>
    </citation>
    <scope>NUCLEOTIDE SEQUENCE [LARGE SCALE GENOMIC DNA]</scope>
    <source>
        <strain evidence="11">NRRL YB-2248</strain>
    </source>
</reference>
<feature type="compositionally biased region" description="Low complexity" evidence="8">
    <location>
        <begin position="215"/>
        <end position="229"/>
    </location>
</feature>
<evidence type="ECO:0000259" key="9">
    <source>
        <dbReference type="PROSITE" id="PS50102"/>
    </source>
</evidence>
<evidence type="ECO:0000256" key="5">
    <source>
        <dbReference type="ARBA" id="ARBA00023187"/>
    </source>
</evidence>
<dbReference type="Proteomes" id="UP000094801">
    <property type="component" value="Unassembled WGS sequence"/>
</dbReference>
<feature type="compositionally biased region" description="Gly residues" evidence="8">
    <location>
        <begin position="276"/>
        <end position="285"/>
    </location>
</feature>
<dbReference type="InterPro" id="IPR035979">
    <property type="entry name" value="RBD_domain_sf"/>
</dbReference>
<sequence>MSDLKEFDLPNFKNSTFRLDRPSKYLLTKARRDHFNGYTNLQKSMKSSTIYIGKLSFNTTEEQLFEIFSKCGTIKKIIMGLDKLKLTPTGFCFIIFDQPKGALNAVKFLNKTKVNGNPMEIDLDPGFEEGRQFGRGSDGAQRQSLRDFGNGNNRGYNQRGGRGGGRGGYGGRGGRGGRGGFGDRGGRGGGRGGRGGNGGGRHFRERNGGGPNRYAAGGQYNNGPQNPGYAPAHQQYFDPDSQPQPAVYTPPQQMYSSGRGAGYAGGNYPQESYGSRYGGEQGGQAPGYIRERGAGGYDYPPRDNERGGYGYNYNSREVDQGYEGGGAGQAAYGSGARYGYESRPDREYGQGQPEAQLQDRGQEPQGGDYYVPDDVRRDREDPSPNDLPPHMMDKDLPPHMQ</sequence>
<dbReference type="SUPFAM" id="SSF54928">
    <property type="entry name" value="RNA-binding domain, RBD"/>
    <property type="match status" value="1"/>
</dbReference>
<evidence type="ECO:0000313" key="10">
    <source>
        <dbReference type="EMBL" id="ODV87497.1"/>
    </source>
</evidence>
<dbReference type="AlphaFoldDB" id="A0A1E4T6U8"/>
<keyword evidence="5" id="KW-0508">mRNA splicing</keyword>
<dbReference type="InterPro" id="IPR012677">
    <property type="entry name" value="Nucleotide-bd_a/b_plait_sf"/>
</dbReference>
<dbReference type="STRING" id="983967.A0A1E4T6U8"/>
<evidence type="ECO:0000256" key="7">
    <source>
        <dbReference type="PROSITE-ProRule" id="PRU00176"/>
    </source>
</evidence>
<protein>
    <recommendedName>
        <fullName evidence="9">RRM domain-containing protein</fullName>
    </recommendedName>
</protein>
<dbReference type="InterPro" id="IPR027157">
    <property type="entry name" value="NCBP2"/>
</dbReference>
<dbReference type="PANTHER" id="PTHR18847:SF0">
    <property type="entry name" value="NUCLEAR CAP-BINDING PROTEIN SUBUNIT 2"/>
    <property type="match status" value="1"/>
</dbReference>
<comment type="subcellular location">
    <subcellularLocation>
        <location evidence="1">Nucleus</location>
    </subcellularLocation>
</comment>
<dbReference type="OrthoDB" id="201398at2759"/>
<dbReference type="EMBL" id="KV453848">
    <property type="protein sequence ID" value="ODV87497.1"/>
    <property type="molecule type" value="Genomic_DNA"/>
</dbReference>